<protein>
    <submittedName>
        <fullName evidence="2">NYN domain-containing protein</fullName>
    </submittedName>
</protein>
<evidence type="ECO:0000259" key="1">
    <source>
        <dbReference type="Pfam" id="PF01936"/>
    </source>
</evidence>
<dbReference type="Pfam" id="PF01936">
    <property type="entry name" value="NYN"/>
    <property type="match status" value="1"/>
</dbReference>
<dbReference type="OrthoDB" id="9783963at2"/>
<evidence type="ECO:0000313" key="2">
    <source>
        <dbReference type="EMBL" id="SIO30650.1"/>
    </source>
</evidence>
<dbReference type="PANTHER" id="PTHR35811:SF1">
    <property type="entry name" value="HTH OST-TYPE DOMAIN-CONTAINING PROTEIN"/>
    <property type="match status" value="1"/>
</dbReference>
<proteinExistence type="predicted"/>
<dbReference type="GO" id="GO:0004540">
    <property type="term" value="F:RNA nuclease activity"/>
    <property type="evidence" value="ECO:0007669"/>
    <property type="project" value="InterPro"/>
</dbReference>
<name>A0A1N6IF51_9BACT</name>
<keyword evidence="3" id="KW-1185">Reference proteome</keyword>
<dbReference type="STRING" id="1121457.SAMN02745161_2688"/>
<dbReference type="EMBL" id="FSRG01000006">
    <property type="protein sequence ID" value="SIO30650.1"/>
    <property type="molecule type" value="Genomic_DNA"/>
</dbReference>
<accession>A0A1N6IF51</accession>
<feature type="domain" description="NYN" evidence="1">
    <location>
        <begin position="18"/>
        <end position="162"/>
    </location>
</feature>
<dbReference type="AlphaFoldDB" id="A0A1N6IF51"/>
<dbReference type="Proteomes" id="UP000184694">
    <property type="component" value="Unassembled WGS sequence"/>
</dbReference>
<evidence type="ECO:0000313" key="3">
    <source>
        <dbReference type="Proteomes" id="UP000184694"/>
    </source>
</evidence>
<gene>
    <name evidence="2" type="ORF">SAMN02745161_2688</name>
</gene>
<organism evidence="2 3">
    <name type="scientific">Halodesulfovibrio marinisediminis DSM 17456</name>
    <dbReference type="NCBI Taxonomy" id="1121457"/>
    <lineage>
        <taxon>Bacteria</taxon>
        <taxon>Pseudomonadati</taxon>
        <taxon>Thermodesulfobacteriota</taxon>
        <taxon>Desulfovibrionia</taxon>
        <taxon>Desulfovibrionales</taxon>
        <taxon>Desulfovibrionaceae</taxon>
        <taxon>Halodesulfovibrio</taxon>
    </lineage>
</organism>
<dbReference type="Gene3D" id="3.40.50.1010">
    <property type="entry name" value="5'-nuclease"/>
    <property type="match status" value="1"/>
</dbReference>
<dbReference type="PANTHER" id="PTHR35811">
    <property type="entry name" value="SLR1870 PROTEIN"/>
    <property type="match status" value="1"/>
</dbReference>
<reference evidence="3" key="1">
    <citation type="submission" date="2016-11" db="EMBL/GenBank/DDBJ databases">
        <authorList>
            <person name="Varghese N."/>
            <person name="Submissions S."/>
        </authorList>
    </citation>
    <scope>NUCLEOTIDE SEQUENCE [LARGE SCALE GENOMIC DNA]</scope>
    <source>
        <strain evidence="3">DSM 17456</strain>
    </source>
</reference>
<dbReference type="RefSeq" id="WP_074217443.1">
    <property type="nucleotide sequence ID" value="NZ_FSRG01000006.1"/>
</dbReference>
<dbReference type="InterPro" id="IPR021139">
    <property type="entry name" value="NYN"/>
</dbReference>
<sequence>MDRRGFRNQYGFEEVYSALFVDFDNIYTRLEEIEPAAAHVFATNPQRWLKWLETHAVRMLYGEGVRRRILMRCCYLNPHCYHQFRPFFIRAAFNVIDCPPLTNQGKTSADIHLVMDAMDTLSHKTHFDEFIILSGDADFTPLLIRLQEHARRTLVLSVGYASPAYTAASSWRIREDWFVQQALEEKGLEEYPAQPQTEQEEKPTADTTDIINRGSDVVKKMVQDSSSPVPLAQLSHNLQKELDAGHDWFGYGRFREFLEALELGELEISNVVPGYVYDPGRHDEPEETSVRAEFKTQYPELFDFALRVHRLTDVPLLMPVHYNQLLQFIVDEVNENGFFLTNTSRNVRDKCVEAGVPVGRAHVNFVLVGISRGGYPLSEQDVVELDEVKKAFMRNVKDLCSRTQFDLRSDEIRLLFEWMSFKQEKE</sequence>